<dbReference type="EMBL" id="VCAU01000009">
    <property type="protein sequence ID" value="KAF9892989.1"/>
    <property type="molecule type" value="Genomic_DNA"/>
</dbReference>
<dbReference type="Pfam" id="PF01494">
    <property type="entry name" value="FAD_binding_3"/>
    <property type="match status" value="1"/>
</dbReference>
<gene>
    <name evidence="7" type="ORF">FE257_012400</name>
</gene>
<evidence type="ECO:0000256" key="2">
    <source>
        <dbReference type="ARBA" id="ARBA00022630"/>
    </source>
</evidence>
<keyword evidence="5" id="KW-0732">Signal</keyword>
<dbReference type="InterPro" id="IPR002938">
    <property type="entry name" value="FAD-bd"/>
</dbReference>
<dbReference type="InterPro" id="IPR050562">
    <property type="entry name" value="FAD_mOase_fung"/>
</dbReference>
<sequence>MAKPSFTVVNVGGFIAGLTLAHGLEEAGIDYVVLEKHDSIATQTRAGITILPHGAQILHQLQLWHQIEKVAGRVLSAQFSFPNGFFFTSHTPAILQKH</sequence>
<dbReference type="AlphaFoldDB" id="A0AAD4CUJ9"/>
<dbReference type="SUPFAM" id="SSF51905">
    <property type="entry name" value="FAD/NAD(P)-binding domain"/>
    <property type="match status" value="1"/>
</dbReference>
<evidence type="ECO:0000313" key="8">
    <source>
        <dbReference type="Proteomes" id="UP001194746"/>
    </source>
</evidence>
<evidence type="ECO:0000256" key="3">
    <source>
        <dbReference type="ARBA" id="ARBA00022827"/>
    </source>
</evidence>
<feature type="signal peptide" evidence="5">
    <location>
        <begin position="1"/>
        <end position="21"/>
    </location>
</feature>
<dbReference type="Gene3D" id="3.50.50.60">
    <property type="entry name" value="FAD/NAD(P)-binding domain"/>
    <property type="match status" value="1"/>
</dbReference>
<feature type="domain" description="FAD-binding" evidence="6">
    <location>
        <begin position="7"/>
        <end position="71"/>
    </location>
</feature>
<protein>
    <recommendedName>
        <fullName evidence="6">FAD-binding domain-containing protein</fullName>
    </recommendedName>
</protein>
<dbReference type="Proteomes" id="UP001194746">
    <property type="component" value="Unassembled WGS sequence"/>
</dbReference>
<keyword evidence="3" id="KW-0274">FAD</keyword>
<name>A0AAD4CUJ9_ASPNN</name>
<dbReference type="PANTHER" id="PTHR47356:SF2">
    <property type="entry name" value="FAD-BINDING DOMAIN-CONTAINING PROTEIN-RELATED"/>
    <property type="match status" value="1"/>
</dbReference>
<dbReference type="InterPro" id="IPR036188">
    <property type="entry name" value="FAD/NAD-bd_sf"/>
</dbReference>
<organism evidence="7 8">
    <name type="scientific">Aspergillus nanangensis</name>
    <dbReference type="NCBI Taxonomy" id="2582783"/>
    <lineage>
        <taxon>Eukaryota</taxon>
        <taxon>Fungi</taxon>
        <taxon>Dikarya</taxon>
        <taxon>Ascomycota</taxon>
        <taxon>Pezizomycotina</taxon>
        <taxon>Eurotiomycetes</taxon>
        <taxon>Eurotiomycetidae</taxon>
        <taxon>Eurotiales</taxon>
        <taxon>Aspergillaceae</taxon>
        <taxon>Aspergillus</taxon>
        <taxon>Aspergillus subgen. Circumdati</taxon>
    </lineage>
</organism>
<keyword evidence="2" id="KW-0285">Flavoprotein</keyword>
<evidence type="ECO:0000256" key="4">
    <source>
        <dbReference type="ARBA" id="ARBA00023002"/>
    </source>
</evidence>
<evidence type="ECO:0000256" key="5">
    <source>
        <dbReference type="SAM" id="SignalP"/>
    </source>
</evidence>
<reference evidence="7" key="2">
    <citation type="submission" date="2020-02" db="EMBL/GenBank/DDBJ databases">
        <authorList>
            <person name="Gilchrist C.L.M."/>
            <person name="Chooi Y.-H."/>
        </authorList>
    </citation>
    <scope>NUCLEOTIDE SEQUENCE</scope>
    <source>
        <strain evidence="7">MST-FP2251</strain>
    </source>
</reference>
<evidence type="ECO:0000259" key="6">
    <source>
        <dbReference type="Pfam" id="PF01494"/>
    </source>
</evidence>
<comment type="similarity">
    <text evidence="1">Belongs to the paxM FAD-dependent monooxygenase family.</text>
</comment>
<evidence type="ECO:0000256" key="1">
    <source>
        <dbReference type="ARBA" id="ARBA00007992"/>
    </source>
</evidence>
<evidence type="ECO:0000313" key="7">
    <source>
        <dbReference type="EMBL" id="KAF9892989.1"/>
    </source>
</evidence>
<dbReference type="GO" id="GO:0004497">
    <property type="term" value="F:monooxygenase activity"/>
    <property type="evidence" value="ECO:0007669"/>
    <property type="project" value="InterPro"/>
</dbReference>
<dbReference type="PANTHER" id="PTHR47356">
    <property type="entry name" value="FAD-DEPENDENT MONOOXYGENASE ASQG-RELATED"/>
    <property type="match status" value="1"/>
</dbReference>
<reference evidence="7" key="1">
    <citation type="journal article" date="2019" name="Beilstein J. Org. Chem.">
        <title>Nanangenines: drimane sesquiterpenoids as the dominant metabolite cohort of a novel Australian fungus, Aspergillus nanangensis.</title>
        <authorList>
            <person name="Lacey H.J."/>
            <person name="Gilchrist C.L.M."/>
            <person name="Crombie A."/>
            <person name="Kalaitzis J.A."/>
            <person name="Vuong D."/>
            <person name="Rutledge P.J."/>
            <person name="Turner P."/>
            <person name="Pitt J.I."/>
            <person name="Lacey E."/>
            <person name="Chooi Y.H."/>
            <person name="Piggott A.M."/>
        </authorList>
    </citation>
    <scope>NUCLEOTIDE SEQUENCE</scope>
    <source>
        <strain evidence="7">MST-FP2251</strain>
    </source>
</reference>
<keyword evidence="4" id="KW-0560">Oxidoreductase</keyword>
<feature type="chain" id="PRO_5041995106" description="FAD-binding domain-containing protein" evidence="5">
    <location>
        <begin position="22"/>
        <end position="98"/>
    </location>
</feature>
<proteinExistence type="inferred from homology"/>
<dbReference type="GO" id="GO:0071949">
    <property type="term" value="F:FAD binding"/>
    <property type="evidence" value="ECO:0007669"/>
    <property type="project" value="InterPro"/>
</dbReference>
<comment type="caution">
    <text evidence="7">The sequence shown here is derived from an EMBL/GenBank/DDBJ whole genome shotgun (WGS) entry which is preliminary data.</text>
</comment>
<accession>A0AAD4CUJ9</accession>
<keyword evidence="8" id="KW-1185">Reference proteome</keyword>